<dbReference type="PANTHER" id="PTHR43775:SF50">
    <property type="entry name" value="HIGHLY REDUCING POLYKETIDE SYNTHASE SRDA"/>
    <property type="match status" value="1"/>
</dbReference>
<dbReference type="InterPro" id="IPR057326">
    <property type="entry name" value="KR_dom"/>
</dbReference>
<protein>
    <submittedName>
        <fullName evidence="11">Polyketide synthase</fullName>
    </submittedName>
</protein>
<evidence type="ECO:0000259" key="9">
    <source>
        <dbReference type="PROSITE" id="PS52004"/>
    </source>
</evidence>
<dbReference type="Gene3D" id="3.40.366.10">
    <property type="entry name" value="Malonyl-Coenzyme A Acyl Carrier Protein, domain 2"/>
    <property type="match status" value="1"/>
</dbReference>
<evidence type="ECO:0000313" key="11">
    <source>
        <dbReference type="EMBL" id="KAJ5204653.1"/>
    </source>
</evidence>
<dbReference type="InterPro" id="IPR016036">
    <property type="entry name" value="Malonyl_transacylase_ACP-bd"/>
</dbReference>
<dbReference type="SUPFAM" id="SSF53901">
    <property type="entry name" value="Thiolase-like"/>
    <property type="match status" value="1"/>
</dbReference>
<proteinExistence type="predicted"/>
<feature type="region of interest" description="C-terminal hotdog fold" evidence="7">
    <location>
        <begin position="1087"/>
        <end position="1241"/>
    </location>
</feature>
<dbReference type="Pfam" id="PF02801">
    <property type="entry name" value="Ketoacyl-synt_C"/>
    <property type="match status" value="1"/>
</dbReference>
<dbReference type="InterPro" id="IPR049552">
    <property type="entry name" value="PKS_DH_N"/>
</dbReference>
<evidence type="ECO:0000256" key="4">
    <source>
        <dbReference type="ARBA" id="ARBA00022857"/>
    </source>
</evidence>
<keyword evidence="1" id="KW-0596">Phosphopantetheine</keyword>
<dbReference type="GO" id="GO:0006633">
    <property type="term" value="P:fatty acid biosynthetic process"/>
    <property type="evidence" value="ECO:0007669"/>
    <property type="project" value="InterPro"/>
</dbReference>
<dbReference type="GeneID" id="83179895"/>
<dbReference type="PROSITE" id="PS52019">
    <property type="entry name" value="PKS_MFAS_DH"/>
    <property type="match status" value="1"/>
</dbReference>
<dbReference type="InterPro" id="IPR049900">
    <property type="entry name" value="PKS_mFAS_DH"/>
</dbReference>
<evidence type="ECO:0000256" key="7">
    <source>
        <dbReference type="PROSITE-ProRule" id="PRU01363"/>
    </source>
</evidence>
<sequence>MPFVKEEEVSLEPIAIVGMACRLPGSVDSVPKFWDMLREQRSVKTPRVPSNRFNIDAHYHPDLSRPGSFSALGGYFLDGNLEDFDCTFFNMTPVEAQWLDPQQRKMLEVSYECIENAGLRLDQVAGTNTAVYVASFTSDYQQMSIFERDFRHNYAATGVDVGIISNRINNTFNLNGPSFTINTACSSSVYAIHNACLALRARDCDAAITGGVNLVLIVDQHMNTAKLGVLSPTSECHTFDQSADGYGRAEGVGALYLKRLSDAMRDGDVIRGVIRSSAVNTNGKVEGMGITFPNVLGQERVLRQAYKRANLDPSKTAYLECHGTGTPSGDPIEVRAVSAGMNDTRDSEKPLLLGAVKSNIGHSEAASGIFATMKAALSTEKGQIPGVHGFQTLNPNIKEKEWNVKIVTEHTAWPTDFDVRRASVSSFGYGGTNAHLVIEAVESLCPWYEHGQPKASAKYEYQDGGRPFLVTMSAHDEVTLTRNIQSHQKIAGGYHLPDLAYTLNCRRTRFASRAYTIAFADRVPEAFDTDSFCHGSQLDKPSKVGLVFTGQGAQWARMGYDAMQHFPHFLQTIDTLDQILSQTEPAPNWSLRAVLEAAAKSSPVNNAEISQPACTAIQIAMVDLLVSWGVDPAVTVGHSSGEIAAAYAAGRISAPEAILAAYFRGLAVARAASAGTMLAVGLGATEIEDYIPEEVAGSVTIACDNSPKSVTLSGRSEDIAIVKGILDETGDFNRELKTGKAYHSPHMDDVAPLYSELYSNAHPNLTKEDLAWRQPFAPMVSSVTGAELAESDLGISYWCENLRNRVQFNSAVTTLIKSESYADVDILVEIGPHPALAGPLKQVFAAEGLQKHHVATFKRGADSAIALLKTVGELYLKGVDVQFDLINNIQKSVTTPRGPDSKGKSSTPKYLPDLPSYQWNYDKQYWNEPRAVAELRRSKHPRHDILGRKIFGLSANASTWKNILRQRDVEWFSAHNLGTDTVFPAAGHISLAIEALLQQLDIDPHEAAGVTLRDISMPRALLIPDDDQGIEVHTRLQQAVGGWYAFSVESTTTEGLWTIHSTGKIRKQSIDGSTKRSNCPYEVSQLHRRVPGKLWYRAFDRVGFHYGSSFQCMENVRANGKDRVAAAEVKVRTESGSINQESRYMLHPSTIDGCLHAVIASVHRGLHKEMAWGVVPLEIEQMTVNFPDQSEMDSQGRCLTWTENTRARYFQQNVELFSSQDRCLLRIQNLKLVIYDAAVPATSASPRPKNPYSRISWEEISTAVNSPSDSSISTVVVSSSGLSLLATHLNTNCTSLSNDLHGLPCDTVIVDETEGSILANPSAEIWDNLKSVLTSGKPIVWITRGANQGDCAEAGIAQGFLRVVRSEMAAAKIVLLDVDREINPTKLACEVQHYLSTAAALISGKDNEFWLTKDETTMVARITPDDDLVSLVHHEEPHQTTPFNSGAYHIGHIEGDEVVFETNELSTHPLLPLEAEIQVSHSELSKEDLSTGASDRGRVRIVTGTVERVGAGLDTSLLGRTVAACAKTLHIIETRLVTSHFVVMDSKAMAYASSLPYLCKAVDAVLCSASATSGDHLLVLPGSPLLRDAISKLGAQLGFQVSIAEDNIAHVEEIFARSEPPTIVVASSPSSLIPDVWSCIPAGSKLVLSDIELDGSLDSRPFARGANVSFRGIAKAYDNNNGLELQDILKKSVAALSNIYHVCTEELTPCFDVGELTNIEHVRQEIAKTGSGVVNILYGQSQIKSRAPRPKVRFSSDSAYILVGCLGGLGRSLTTWMLERGCRDFVFLSRSGTATAEAAGVVKRLEEAGASVGVFCVDASDEAAVTRVVADVSSTRPIRGVIDAAMVLRDGLYKSMTVEQYHAALKPKMQVALALDRALGTTTLDFFIMTSSLSAVLGNPGQANYCAGNSYLDFLALCRRKRGLAGCSIALPMIEDVGVVAENVAIADSLTRKNPFGIDEREMLIALEVAIVRSTVGGAGQSSSNQSISPISPIDDARLVLGLEPLAVMAVIEASAADMSDAYWVQDARLGSLRAALESLAAEKDAAGGGAQGARDGAQSSITSASLAGKSRTEVMDILGTHIMGRTARILGMQSDKFHMDGVSVARHGVDSMIGVELQTWLFKEFGVQISVQVLSNPNTTFRSLASLVAEHLYVAA</sequence>
<evidence type="ECO:0000256" key="6">
    <source>
        <dbReference type="ARBA" id="ARBA00023268"/>
    </source>
</evidence>
<dbReference type="SMART" id="SM00826">
    <property type="entry name" value="PKS_DH"/>
    <property type="match status" value="1"/>
</dbReference>
<dbReference type="InterPro" id="IPR036291">
    <property type="entry name" value="NAD(P)-bd_dom_sf"/>
</dbReference>
<dbReference type="Proteomes" id="UP001150904">
    <property type="component" value="Unassembled WGS sequence"/>
</dbReference>
<evidence type="ECO:0000259" key="10">
    <source>
        <dbReference type="PROSITE" id="PS52019"/>
    </source>
</evidence>
<feature type="active site" description="Proton acceptor; for dehydratase activity" evidence="7">
    <location>
        <position position="975"/>
    </location>
</feature>
<feature type="region of interest" description="N-terminal hotdog fold" evidence="7">
    <location>
        <begin position="943"/>
        <end position="1072"/>
    </location>
</feature>
<dbReference type="InterPro" id="IPR042104">
    <property type="entry name" value="PKS_dehydratase_sf"/>
</dbReference>
<dbReference type="Pfam" id="PF21089">
    <property type="entry name" value="PKS_DH_N"/>
    <property type="match status" value="1"/>
</dbReference>
<keyword evidence="12" id="KW-1185">Reference proteome</keyword>
<reference evidence="11" key="1">
    <citation type="submission" date="2022-12" db="EMBL/GenBank/DDBJ databases">
        <authorList>
            <person name="Petersen C."/>
        </authorList>
    </citation>
    <scope>NUCLEOTIDE SEQUENCE</scope>
    <source>
        <strain evidence="11">IBT 15544</strain>
    </source>
</reference>
<dbReference type="InterPro" id="IPR020841">
    <property type="entry name" value="PKS_Beta-ketoAc_synthase_dom"/>
</dbReference>
<keyword evidence="4" id="KW-0521">NADP</keyword>
<dbReference type="InterPro" id="IPR036736">
    <property type="entry name" value="ACP-like_sf"/>
</dbReference>
<dbReference type="InterPro" id="IPR032821">
    <property type="entry name" value="PKS_assoc"/>
</dbReference>
<dbReference type="InterPro" id="IPR009081">
    <property type="entry name" value="PP-bd_ACP"/>
</dbReference>
<gene>
    <name evidence="11" type="ORF">N7498_005532</name>
</gene>
<evidence type="ECO:0000259" key="8">
    <source>
        <dbReference type="PROSITE" id="PS50075"/>
    </source>
</evidence>
<dbReference type="InterPro" id="IPR016035">
    <property type="entry name" value="Acyl_Trfase/lysoPLipase"/>
</dbReference>
<dbReference type="GO" id="GO:0004315">
    <property type="term" value="F:3-oxoacyl-[acyl-carrier-protein] synthase activity"/>
    <property type="evidence" value="ECO:0007669"/>
    <property type="project" value="InterPro"/>
</dbReference>
<keyword evidence="2" id="KW-0597">Phosphoprotein</keyword>
<dbReference type="PROSITE" id="PS52004">
    <property type="entry name" value="KS3_2"/>
    <property type="match status" value="1"/>
</dbReference>
<dbReference type="InterPro" id="IPR016039">
    <property type="entry name" value="Thiolase-like"/>
</dbReference>
<feature type="domain" description="Carrier" evidence="8">
    <location>
        <begin position="2065"/>
        <end position="2153"/>
    </location>
</feature>
<dbReference type="GO" id="GO:0004312">
    <property type="term" value="F:fatty acid synthase activity"/>
    <property type="evidence" value="ECO:0007669"/>
    <property type="project" value="TreeGrafter"/>
</dbReference>
<dbReference type="Gene3D" id="3.40.50.720">
    <property type="entry name" value="NAD(P)-binding Rossmann-like Domain"/>
    <property type="match status" value="1"/>
</dbReference>
<evidence type="ECO:0000256" key="1">
    <source>
        <dbReference type="ARBA" id="ARBA00022450"/>
    </source>
</evidence>
<dbReference type="SMART" id="SM00822">
    <property type="entry name" value="PKS_KR"/>
    <property type="match status" value="1"/>
</dbReference>
<evidence type="ECO:0000256" key="5">
    <source>
        <dbReference type="ARBA" id="ARBA00023002"/>
    </source>
</evidence>
<dbReference type="PANTHER" id="PTHR43775">
    <property type="entry name" value="FATTY ACID SYNTHASE"/>
    <property type="match status" value="1"/>
</dbReference>
<dbReference type="InterPro" id="IPR014043">
    <property type="entry name" value="Acyl_transferase_dom"/>
</dbReference>
<feature type="domain" description="Ketosynthase family 3 (KS3)" evidence="9">
    <location>
        <begin position="11"/>
        <end position="440"/>
    </location>
</feature>
<keyword evidence="5" id="KW-0560">Oxidoreductase</keyword>
<organism evidence="11 12">
    <name type="scientific">Penicillium cinerascens</name>
    <dbReference type="NCBI Taxonomy" id="70096"/>
    <lineage>
        <taxon>Eukaryota</taxon>
        <taxon>Fungi</taxon>
        <taxon>Dikarya</taxon>
        <taxon>Ascomycota</taxon>
        <taxon>Pezizomycotina</taxon>
        <taxon>Eurotiomycetes</taxon>
        <taxon>Eurotiomycetidae</taxon>
        <taxon>Eurotiales</taxon>
        <taxon>Aspergillaceae</taxon>
        <taxon>Penicillium</taxon>
    </lineage>
</organism>
<keyword evidence="6" id="KW-0511">Multifunctional enzyme</keyword>
<dbReference type="PROSITE" id="PS50075">
    <property type="entry name" value="CARRIER"/>
    <property type="match status" value="1"/>
</dbReference>
<dbReference type="InterPro" id="IPR014030">
    <property type="entry name" value="Ketoacyl_synth_N"/>
</dbReference>
<dbReference type="SUPFAM" id="SSF51735">
    <property type="entry name" value="NAD(P)-binding Rossmann-fold domains"/>
    <property type="match status" value="1"/>
</dbReference>
<dbReference type="OrthoDB" id="329835at2759"/>
<dbReference type="InterPro" id="IPR014031">
    <property type="entry name" value="Ketoacyl_synth_C"/>
</dbReference>
<dbReference type="Gene3D" id="3.10.129.110">
    <property type="entry name" value="Polyketide synthase dehydratase"/>
    <property type="match status" value="1"/>
</dbReference>
<dbReference type="InterPro" id="IPR049551">
    <property type="entry name" value="PKS_DH_C"/>
</dbReference>
<dbReference type="SUPFAM" id="SSF55048">
    <property type="entry name" value="Probable ACP-binding domain of malonyl-CoA ACP transacylase"/>
    <property type="match status" value="1"/>
</dbReference>
<dbReference type="Gene3D" id="3.40.47.10">
    <property type="match status" value="1"/>
</dbReference>
<dbReference type="GO" id="GO:0016874">
    <property type="term" value="F:ligase activity"/>
    <property type="evidence" value="ECO:0007669"/>
    <property type="project" value="UniProtKB-KW"/>
</dbReference>
<dbReference type="Pfam" id="PF00698">
    <property type="entry name" value="Acyl_transf_1"/>
    <property type="match status" value="1"/>
</dbReference>
<dbReference type="SMART" id="SM00825">
    <property type="entry name" value="PKS_KS"/>
    <property type="match status" value="1"/>
</dbReference>
<feature type="domain" description="PKS/mFAS DH" evidence="10">
    <location>
        <begin position="943"/>
        <end position="1241"/>
    </location>
</feature>
<dbReference type="RefSeq" id="XP_058309132.1">
    <property type="nucleotide sequence ID" value="XM_058452594.1"/>
</dbReference>
<comment type="caution">
    <text evidence="11">The sequence shown here is derived from an EMBL/GenBank/DDBJ whole genome shotgun (WGS) entry which is preliminary data.</text>
</comment>
<evidence type="ECO:0000256" key="3">
    <source>
        <dbReference type="ARBA" id="ARBA00022679"/>
    </source>
</evidence>
<reference evidence="11" key="2">
    <citation type="journal article" date="2023" name="IMA Fungus">
        <title>Comparative genomic study of the Penicillium genus elucidates a diverse pangenome and 15 lateral gene transfer events.</title>
        <authorList>
            <person name="Petersen C."/>
            <person name="Sorensen T."/>
            <person name="Nielsen M.R."/>
            <person name="Sondergaard T.E."/>
            <person name="Sorensen J.L."/>
            <person name="Fitzpatrick D.A."/>
            <person name="Frisvad J.C."/>
            <person name="Nielsen K.L."/>
        </authorList>
    </citation>
    <scope>NUCLEOTIDE SEQUENCE</scope>
    <source>
        <strain evidence="11">IBT 15544</strain>
    </source>
</reference>
<dbReference type="InterPro" id="IPR020807">
    <property type="entry name" value="PKS_DH"/>
</dbReference>
<dbReference type="Gene3D" id="1.10.1200.10">
    <property type="entry name" value="ACP-like"/>
    <property type="match status" value="1"/>
</dbReference>
<evidence type="ECO:0000256" key="2">
    <source>
        <dbReference type="ARBA" id="ARBA00022553"/>
    </source>
</evidence>
<name>A0A9W9MNP8_9EURO</name>
<dbReference type="Pfam" id="PF00550">
    <property type="entry name" value="PP-binding"/>
    <property type="match status" value="1"/>
</dbReference>
<dbReference type="SUPFAM" id="SSF47336">
    <property type="entry name" value="ACP-like"/>
    <property type="match status" value="1"/>
</dbReference>
<dbReference type="GO" id="GO:0044550">
    <property type="term" value="P:secondary metabolite biosynthetic process"/>
    <property type="evidence" value="ECO:0007669"/>
    <property type="project" value="TreeGrafter"/>
</dbReference>
<dbReference type="CDD" id="cd00833">
    <property type="entry name" value="PKS"/>
    <property type="match status" value="1"/>
</dbReference>
<dbReference type="InterPro" id="IPR050091">
    <property type="entry name" value="PKS_NRPS_Biosynth_Enz"/>
</dbReference>
<feature type="active site" description="Proton donor; for dehydratase activity" evidence="7">
    <location>
        <position position="1152"/>
    </location>
</feature>
<dbReference type="InterPro" id="IPR001227">
    <property type="entry name" value="Ac_transferase_dom_sf"/>
</dbReference>
<dbReference type="InterPro" id="IPR013968">
    <property type="entry name" value="PKS_KR"/>
</dbReference>
<dbReference type="SMART" id="SM00827">
    <property type="entry name" value="PKS_AT"/>
    <property type="match status" value="1"/>
</dbReference>
<dbReference type="Pfam" id="PF00109">
    <property type="entry name" value="ketoacyl-synt"/>
    <property type="match status" value="1"/>
</dbReference>
<dbReference type="InterPro" id="IPR018201">
    <property type="entry name" value="Ketoacyl_synth_AS"/>
</dbReference>
<dbReference type="EMBL" id="JAPQKR010000012">
    <property type="protein sequence ID" value="KAJ5204653.1"/>
    <property type="molecule type" value="Genomic_DNA"/>
</dbReference>
<evidence type="ECO:0000313" key="12">
    <source>
        <dbReference type="Proteomes" id="UP001150904"/>
    </source>
</evidence>
<dbReference type="Pfam" id="PF08659">
    <property type="entry name" value="KR"/>
    <property type="match status" value="1"/>
</dbReference>
<dbReference type="Pfam" id="PF14765">
    <property type="entry name" value="PS-DH"/>
    <property type="match status" value="1"/>
</dbReference>
<keyword evidence="3" id="KW-0808">Transferase</keyword>
<accession>A0A9W9MNP8</accession>
<dbReference type="Pfam" id="PF16197">
    <property type="entry name" value="KAsynt_C_assoc"/>
    <property type="match status" value="1"/>
</dbReference>
<dbReference type="SUPFAM" id="SSF52151">
    <property type="entry name" value="FabD/lysophospholipase-like"/>
    <property type="match status" value="1"/>
</dbReference>
<dbReference type="GO" id="GO:1901336">
    <property type="term" value="P:lactone biosynthetic process"/>
    <property type="evidence" value="ECO:0007669"/>
    <property type="project" value="UniProtKB-ARBA"/>
</dbReference>
<dbReference type="PROSITE" id="PS00606">
    <property type="entry name" value="KS3_1"/>
    <property type="match status" value="1"/>
</dbReference>